<evidence type="ECO:0000313" key="9">
    <source>
        <dbReference type="EMBL" id="MFC5591646.1"/>
    </source>
</evidence>
<evidence type="ECO:0000256" key="1">
    <source>
        <dbReference type="ARBA" id="ARBA00022670"/>
    </source>
</evidence>
<dbReference type="RefSeq" id="WP_381439690.1">
    <property type="nucleotide sequence ID" value="NZ_JBHSNO010000016.1"/>
</dbReference>
<evidence type="ECO:0000256" key="6">
    <source>
        <dbReference type="RuleBase" id="RU003983"/>
    </source>
</evidence>
<accession>A0ABW0TQB5</accession>
<dbReference type="PANTHER" id="PTHR34978">
    <property type="entry name" value="POSSIBLE SENSOR-TRANSDUCER PROTEIN BLAR"/>
    <property type="match status" value="1"/>
</dbReference>
<organism evidence="9 10">
    <name type="scientific">Sporosarcina soli</name>
    <dbReference type="NCBI Taxonomy" id="334736"/>
    <lineage>
        <taxon>Bacteria</taxon>
        <taxon>Bacillati</taxon>
        <taxon>Bacillota</taxon>
        <taxon>Bacilli</taxon>
        <taxon>Bacillales</taxon>
        <taxon>Caryophanaceae</taxon>
        <taxon>Sporosarcina</taxon>
    </lineage>
</organism>
<comment type="cofactor">
    <cofactor evidence="6">
        <name>Zn(2+)</name>
        <dbReference type="ChEBI" id="CHEBI:29105"/>
    </cofactor>
    <text evidence="6">Binds 1 zinc ion per subunit.</text>
</comment>
<gene>
    <name evidence="9" type="ORF">ACFPRA_22430</name>
</gene>
<evidence type="ECO:0000259" key="8">
    <source>
        <dbReference type="Pfam" id="PF01435"/>
    </source>
</evidence>
<dbReference type="InterPro" id="IPR052173">
    <property type="entry name" value="Beta-lactam_resp_regulator"/>
</dbReference>
<reference evidence="10" key="1">
    <citation type="journal article" date="2019" name="Int. J. Syst. Evol. Microbiol.">
        <title>The Global Catalogue of Microorganisms (GCM) 10K type strain sequencing project: providing services to taxonomists for standard genome sequencing and annotation.</title>
        <authorList>
            <consortium name="The Broad Institute Genomics Platform"/>
            <consortium name="The Broad Institute Genome Sequencing Center for Infectious Disease"/>
            <person name="Wu L."/>
            <person name="Ma J."/>
        </authorList>
    </citation>
    <scope>NUCLEOTIDE SEQUENCE [LARGE SCALE GENOMIC DNA]</scope>
    <source>
        <strain evidence="10">CGMCC 4.1434</strain>
    </source>
</reference>
<keyword evidence="7" id="KW-0812">Transmembrane</keyword>
<dbReference type="PANTHER" id="PTHR34978:SF3">
    <property type="entry name" value="SLR0241 PROTEIN"/>
    <property type="match status" value="1"/>
</dbReference>
<name>A0ABW0TQB5_9BACL</name>
<evidence type="ECO:0000256" key="2">
    <source>
        <dbReference type="ARBA" id="ARBA00022723"/>
    </source>
</evidence>
<evidence type="ECO:0000256" key="7">
    <source>
        <dbReference type="SAM" id="Phobius"/>
    </source>
</evidence>
<keyword evidence="7" id="KW-0472">Membrane</keyword>
<keyword evidence="1 6" id="KW-0645">Protease</keyword>
<feature type="domain" description="Peptidase M48" evidence="8">
    <location>
        <begin position="101"/>
        <end position="184"/>
    </location>
</feature>
<dbReference type="EMBL" id="JBHSNO010000016">
    <property type="protein sequence ID" value="MFC5591646.1"/>
    <property type="molecule type" value="Genomic_DNA"/>
</dbReference>
<keyword evidence="2" id="KW-0479">Metal-binding</keyword>
<proteinExistence type="inferred from homology"/>
<protein>
    <submittedName>
        <fullName evidence="9">M56 family metallopeptidase</fullName>
    </submittedName>
</protein>
<dbReference type="Gene3D" id="3.30.2010.10">
    <property type="entry name" value="Metalloproteases ('zincins'), catalytic domain"/>
    <property type="match status" value="1"/>
</dbReference>
<dbReference type="Proteomes" id="UP001596109">
    <property type="component" value="Unassembled WGS sequence"/>
</dbReference>
<comment type="caution">
    <text evidence="9">The sequence shown here is derived from an EMBL/GenBank/DDBJ whole genome shotgun (WGS) entry which is preliminary data.</text>
</comment>
<feature type="transmembrane region" description="Helical" evidence="7">
    <location>
        <begin position="252"/>
        <end position="273"/>
    </location>
</feature>
<keyword evidence="5 6" id="KW-0482">Metalloprotease</keyword>
<evidence type="ECO:0000256" key="4">
    <source>
        <dbReference type="ARBA" id="ARBA00022833"/>
    </source>
</evidence>
<dbReference type="InterPro" id="IPR001915">
    <property type="entry name" value="Peptidase_M48"/>
</dbReference>
<comment type="similarity">
    <text evidence="6">Belongs to the peptidase M48 family.</text>
</comment>
<dbReference type="CDD" id="cd07326">
    <property type="entry name" value="M56_BlaR1_MecR1_like"/>
    <property type="match status" value="1"/>
</dbReference>
<feature type="transmembrane region" description="Helical" evidence="7">
    <location>
        <begin position="53"/>
        <end position="76"/>
    </location>
</feature>
<keyword evidence="10" id="KW-1185">Reference proteome</keyword>
<evidence type="ECO:0000313" key="10">
    <source>
        <dbReference type="Proteomes" id="UP001596109"/>
    </source>
</evidence>
<evidence type="ECO:0000256" key="3">
    <source>
        <dbReference type="ARBA" id="ARBA00022801"/>
    </source>
</evidence>
<dbReference type="Pfam" id="PF01435">
    <property type="entry name" value="Peptidase_M48"/>
    <property type="match status" value="1"/>
</dbReference>
<keyword evidence="3 6" id="KW-0378">Hydrolase</keyword>
<sequence>MTSNFGKLMILSSIVIGLMIYPMASQALMKFFSGVLKSHGFTFPLDQGMSLTLFPLIFIMIVLFFLFFTKLFGVAIKTNKWLSKTMMAVIQYDHPAIDRFIAERKVNVQVVKDHRPLACSYGFLNSKILISTGLIDLIDDDELISVLEHEYWHCQNKDPLKMLLSYAITDALFFIPVLRQFRDRYFLEKELNADRLAIASVGVRPVVSALYKIMMADDSGNPKQMAVGLNEMGAARIEALVSGRVIKKQISAWHWVLSGFSMMVIVMLIVNFFSSMTFIPMMMNH</sequence>
<keyword evidence="7" id="KW-1133">Transmembrane helix</keyword>
<evidence type="ECO:0000256" key="5">
    <source>
        <dbReference type="ARBA" id="ARBA00023049"/>
    </source>
</evidence>
<keyword evidence="4 6" id="KW-0862">Zinc</keyword>